<sequence length="82" mass="8704">MRAVFPKPPSERDKTPRPHSPTRPADPPSPVPDPSPVPPSSTAIRDPPHRAPDTGASPIAPCNFSSSTARSQRADPPFFSSP</sequence>
<dbReference type="GeneID" id="38782118"/>
<dbReference type="Proteomes" id="UP000287166">
    <property type="component" value="Unassembled WGS sequence"/>
</dbReference>
<organism evidence="2 3">
    <name type="scientific">Sparassis crispa</name>
    <dbReference type="NCBI Taxonomy" id="139825"/>
    <lineage>
        <taxon>Eukaryota</taxon>
        <taxon>Fungi</taxon>
        <taxon>Dikarya</taxon>
        <taxon>Basidiomycota</taxon>
        <taxon>Agaricomycotina</taxon>
        <taxon>Agaricomycetes</taxon>
        <taxon>Polyporales</taxon>
        <taxon>Sparassidaceae</taxon>
        <taxon>Sparassis</taxon>
    </lineage>
</organism>
<accession>A0A401GSI6</accession>
<dbReference type="RefSeq" id="XP_027616114.1">
    <property type="nucleotide sequence ID" value="XM_027760313.1"/>
</dbReference>
<feature type="region of interest" description="Disordered" evidence="1">
    <location>
        <begin position="1"/>
        <end position="82"/>
    </location>
</feature>
<comment type="caution">
    <text evidence="2">The sequence shown here is derived from an EMBL/GenBank/DDBJ whole genome shotgun (WGS) entry which is preliminary data.</text>
</comment>
<feature type="compositionally biased region" description="Pro residues" evidence="1">
    <location>
        <begin position="18"/>
        <end position="39"/>
    </location>
</feature>
<gene>
    <name evidence="2" type="ORF">SCP_0703870</name>
</gene>
<reference evidence="2 3" key="1">
    <citation type="journal article" date="2018" name="Sci. Rep.">
        <title>Genome sequence of the cauliflower mushroom Sparassis crispa (Hanabiratake) and its association with beneficial usage.</title>
        <authorList>
            <person name="Kiyama R."/>
            <person name="Furutani Y."/>
            <person name="Kawaguchi K."/>
            <person name="Nakanishi T."/>
        </authorList>
    </citation>
    <scope>NUCLEOTIDE SEQUENCE [LARGE SCALE GENOMIC DNA]</scope>
</reference>
<dbReference type="EMBL" id="BFAD01000007">
    <property type="protein sequence ID" value="GBE85201.1"/>
    <property type="molecule type" value="Genomic_DNA"/>
</dbReference>
<name>A0A401GSI6_9APHY</name>
<evidence type="ECO:0000313" key="2">
    <source>
        <dbReference type="EMBL" id="GBE85201.1"/>
    </source>
</evidence>
<dbReference type="InParanoid" id="A0A401GSI6"/>
<evidence type="ECO:0000313" key="3">
    <source>
        <dbReference type="Proteomes" id="UP000287166"/>
    </source>
</evidence>
<proteinExistence type="predicted"/>
<keyword evidence="3" id="KW-1185">Reference proteome</keyword>
<evidence type="ECO:0000256" key="1">
    <source>
        <dbReference type="SAM" id="MobiDB-lite"/>
    </source>
</evidence>
<protein>
    <submittedName>
        <fullName evidence="2">Uncharacterized protein</fullName>
    </submittedName>
</protein>
<dbReference type="AlphaFoldDB" id="A0A401GSI6"/>